<dbReference type="Proteomes" id="UP000029995">
    <property type="component" value="Unassembled WGS sequence"/>
</dbReference>
<accession>A0A0A0DBS5</accession>
<evidence type="ECO:0000313" key="1">
    <source>
        <dbReference type="EMBL" id="KGM36166.1"/>
    </source>
</evidence>
<dbReference type="EMBL" id="JANX01000001">
    <property type="protein sequence ID" value="KGM36166.1"/>
    <property type="molecule type" value="Genomic_DNA"/>
</dbReference>
<dbReference type="RefSeq" id="WP_034830590.1">
    <property type="nucleotide sequence ID" value="NZ_JANX01000001.1"/>
</dbReference>
<reference evidence="1 2" key="1">
    <citation type="submission" date="2014-01" db="EMBL/GenBank/DDBJ databases">
        <title>Genome sequence determination for a cystic fibrosis isolate, Inquilinus limosus.</title>
        <authorList>
            <person name="Pino M."/>
            <person name="Di Conza J."/>
            <person name="Gutkind G."/>
        </authorList>
    </citation>
    <scope>NUCLEOTIDE SEQUENCE [LARGE SCALE GENOMIC DNA]</scope>
    <source>
        <strain evidence="1 2">MP06</strain>
    </source>
</reference>
<dbReference type="AlphaFoldDB" id="A0A0A0DBS5"/>
<protein>
    <submittedName>
        <fullName evidence="1">Uncharacterized protein</fullName>
    </submittedName>
</protein>
<proteinExistence type="predicted"/>
<comment type="caution">
    <text evidence="1">The sequence shown here is derived from an EMBL/GenBank/DDBJ whole genome shotgun (WGS) entry which is preliminary data.</text>
</comment>
<sequence>MNKPRLLRLVQLLRAPLPDELSGFSMSFFRTNVDLNDFGADNAVWRPGFNCGTVCCALGLAALDPEFQTAGLHLSGGNVYFENSNSYDAGAEFFEIPIDHAERIFYPDDDLYGPRPHRPETVADVIERYVETGVLP</sequence>
<gene>
    <name evidence="1" type="ORF">P409_00530</name>
</gene>
<evidence type="ECO:0000313" key="2">
    <source>
        <dbReference type="Proteomes" id="UP000029995"/>
    </source>
</evidence>
<organism evidence="1 2">
    <name type="scientific">Inquilinus limosus MP06</name>
    <dbReference type="NCBI Taxonomy" id="1398085"/>
    <lineage>
        <taxon>Bacteria</taxon>
        <taxon>Pseudomonadati</taxon>
        <taxon>Pseudomonadota</taxon>
        <taxon>Alphaproteobacteria</taxon>
        <taxon>Rhodospirillales</taxon>
        <taxon>Rhodospirillaceae</taxon>
        <taxon>Inquilinus</taxon>
    </lineage>
</organism>
<name>A0A0A0DBS5_9PROT</name>